<organism evidence="1 2">
    <name type="scientific">Leptospira kobayashii</name>
    <dbReference type="NCBI Taxonomy" id="1917830"/>
    <lineage>
        <taxon>Bacteria</taxon>
        <taxon>Pseudomonadati</taxon>
        <taxon>Spirochaetota</taxon>
        <taxon>Spirochaetia</taxon>
        <taxon>Leptospirales</taxon>
        <taxon>Leptospiraceae</taxon>
        <taxon>Leptospira</taxon>
    </lineage>
</organism>
<reference evidence="1 2" key="1">
    <citation type="submission" date="2021-08" db="EMBL/GenBank/DDBJ databases">
        <title>Complete genome sequence of Leptospira kobayashii strain E30.</title>
        <authorList>
            <person name="Nakao R."/>
            <person name="Nakamura S."/>
            <person name="Masuzawa T."/>
            <person name="Koizumi N."/>
        </authorList>
    </citation>
    <scope>NUCLEOTIDE SEQUENCE [LARGE SCALE GENOMIC DNA]</scope>
    <source>
        <strain evidence="1 2">E30</strain>
    </source>
</reference>
<keyword evidence="2" id="KW-1185">Reference proteome</keyword>
<evidence type="ECO:0000313" key="1">
    <source>
        <dbReference type="EMBL" id="BDA78582.1"/>
    </source>
</evidence>
<dbReference type="PROSITE" id="PS51257">
    <property type="entry name" value="PROKAR_LIPOPROTEIN"/>
    <property type="match status" value="1"/>
</dbReference>
<sequence>MLIVIKVIMSRINKLTIKILFLALSLFSCGKNQGVKNESLISLADADKEYSLISFLKQTEYFPNNSVFFGRTLYPPNYHCDREIYFDKSDFRGCMSQLSIFKFSSRNIDELNLEITDFVSRVCKLRRIIFLKDSITGGELNFCDVKL</sequence>
<proteinExistence type="predicted"/>
<gene>
    <name evidence="1" type="ORF">LPTSP3_g15120</name>
</gene>
<dbReference type="Proteomes" id="UP000245263">
    <property type="component" value="Chromosome 1"/>
</dbReference>
<evidence type="ECO:0008006" key="3">
    <source>
        <dbReference type="Google" id="ProtNLM"/>
    </source>
</evidence>
<protein>
    <recommendedName>
        <fullName evidence="3">Lipoprotein</fullName>
    </recommendedName>
</protein>
<dbReference type="EMBL" id="AP025028">
    <property type="protein sequence ID" value="BDA78582.1"/>
    <property type="molecule type" value="Genomic_DNA"/>
</dbReference>
<accession>A0ABN6KGC4</accession>
<name>A0ABN6KGC4_9LEPT</name>
<evidence type="ECO:0000313" key="2">
    <source>
        <dbReference type="Proteomes" id="UP000245263"/>
    </source>
</evidence>